<gene>
    <name evidence="5" type="ORF">LGH70_13620</name>
</gene>
<protein>
    <submittedName>
        <fullName evidence="5">Alpha/beta hydrolase</fullName>
    </submittedName>
</protein>
<dbReference type="PRINTS" id="PR00111">
    <property type="entry name" value="ABHYDROLASE"/>
</dbReference>
<feature type="chain" id="PRO_5047528023" evidence="3">
    <location>
        <begin position="26"/>
        <end position="325"/>
    </location>
</feature>
<dbReference type="PANTHER" id="PTHR43798:SF33">
    <property type="entry name" value="HYDROLASE, PUTATIVE (AFU_ORTHOLOGUE AFUA_2G14860)-RELATED"/>
    <property type="match status" value="1"/>
</dbReference>
<comment type="caution">
    <text evidence="5">The sequence shown here is derived from an EMBL/GenBank/DDBJ whole genome shotgun (WGS) entry which is preliminary data.</text>
</comment>
<evidence type="ECO:0000256" key="2">
    <source>
        <dbReference type="ARBA" id="ARBA00022801"/>
    </source>
</evidence>
<comment type="similarity">
    <text evidence="1">Belongs to the peptidase S33 family.</text>
</comment>
<dbReference type="EMBL" id="JAJADQ010000006">
    <property type="protein sequence ID" value="MCB2378634.1"/>
    <property type="molecule type" value="Genomic_DNA"/>
</dbReference>
<dbReference type="GO" id="GO:0016787">
    <property type="term" value="F:hydrolase activity"/>
    <property type="evidence" value="ECO:0007669"/>
    <property type="project" value="UniProtKB-KW"/>
</dbReference>
<proteinExistence type="inferred from homology"/>
<keyword evidence="3" id="KW-0732">Signal</keyword>
<keyword evidence="6" id="KW-1185">Reference proteome</keyword>
<dbReference type="PANTHER" id="PTHR43798">
    <property type="entry name" value="MONOACYLGLYCEROL LIPASE"/>
    <property type="match status" value="1"/>
</dbReference>
<evidence type="ECO:0000259" key="4">
    <source>
        <dbReference type="Pfam" id="PF00561"/>
    </source>
</evidence>
<dbReference type="InterPro" id="IPR029058">
    <property type="entry name" value="AB_hydrolase_fold"/>
</dbReference>
<dbReference type="InterPro" id="IPR002410">
    <property type="entry name" value="Peptidase_S33"/>
</dbReference>
<dbReference type="Pfam" id="PF00561">
    <property type="entry name" value="Abhydrolase_1"/>
    <property type="match status" value="1"/>
</dbReference>
<evidence type="ECO:0000256" key="1">
    <source>
        <dbReference type="ARBA" id="ARBA00010088"/>
    </source>
</evidence>
<evidence type="ECO:0000313" key="6">
    <source>
        <dbReference type="Proteomes" id="UP001165297"/>
    </source>
</evidence>
<dbReference type="RefSeq" id="WP_226186551.1">
    <property type="nucleotide sequence ID" value="NZ_JAJADQ010000006.1"/>
</dbReference>
<dbReference type="Proteomes" id="UP001165297">
    <property type="component" value="Unassembled WGS sequence"/>
</dbReference>
<evidence type="ECO:0000313" key="5">
    <source>
        <dbReference type="EMBL" id="MCB2378634.1"/>
    </source>
</evidence>
<dbReference type="InterPro" id="IPR000073">
    <property type="entry name" value="AB_hydrolase_1"/>
</dbReference>
<reference evidence="5" key="1">
    <citation type="submission" date="2021-10" db="EMBL/GenBank/DDBJ databases">
        <authorList>
            <person name="Dean J.D."/>
            <person name="Kim M.K."/>
            <person name="Newey C.N."/>
            <person name="Stoker T.S."/>
            <person name="Thompson D.W."/>
            <person name="Grose J.H."/>
        </authorList>
    </citation>
    <scope>NUCLEOTIDE SEQUENCE</scope>
    <source>
        <strain evidence="5">BT635</strain>
    </source>
</reference>
<feature type="signal peptide" evidence="3">
    <location>
        <begin position="1"/>
        <end position="25"/>
    </location>
</feature>
<organism evidence="5 6">
    <name type="scientific">Hymenobacter nitidus</name>
    <dbReference type="NCBI Taxonomy" id="2880929"/>
    <lineage>
        <taxon>Bacteria</taxon>
        <taxon>Pseudomonadati</taxon>
        <taxon>Bacteroidota</taxon>
        <taxon>Cytophagia</taxon>
        <taxon>Cytophagales</taxon>
        <taxon>Hymenobacteraceae</taxon>
        <taxon>Hymenobacter</taxon>
    </lineage>
</organism>
<dbReference type="Gene3D" id="3.40.50.1820">
    <property type="entry name" value="alpha/beta hydrolase"/>
    <property type="match status" value="1"/>
</dbReference>
<dbReference type="SUPFAM" id="SSF53474">
    <property type="entry name" value="alpha/beta-Hydrolases"/>
    <property type="match status" value="1"/>
</dbReference>
<dbReference type="PRINTS" id="PR00793">
    <property type="entry name" value="PROAMNOPTASE"/>
</dbReference>
<evidence type="ECO:0000256" key="3">
    <source>
        <dbReference type="SAM" id="SignalP"/>
    </source>
</evidence>
<feature type="domain" description="AB hydrolase-1" evidence="4">
    <location>
        <begin position="64"/>
        <end position="307"/>
    </location>
</feature>
<name>A0ABS8AGP6_9BACT</name>
<sequence>MQSILSQFRWVACFLGLLLCIISSAAPVAAQRKTAPLANGTSGITTSDGVKLYTAVAGKGLPCVFVHGGPGAGSYAIEALAGKTLEQHFQMIYLDQRGSGRSASDPGKNYALDRLVQDLEDVRQQLHLEKWVLMSHSFGGIIATAYASKYPERVQALVLVNSILNLPASMESTATNGYQLLSEASRAPLDPAAPLPQRFGMVMGLLGQQGLMNKFMFASDSTPVRVNRVLKGVTSNRDFSTALFQGPAIQPYVQDMTPATASLRMPVLVISGREDYLVGPEHYKTFRFPQQQVVVVPGKHYALLENPTEFNQAVAAFVKKLPRKP</sequence>
<dbReference type="InterPro" id="IPR050266">
    <property type="entry name" value="AB_hydrolase_sf"/>
</dbReference>
<keyword evidence="2 5" id="KW-0378">Hydrolase</keyword>
<accession>A0ABS8AGP6</accession>